<dbReference type="InterPro" id="IPR012349">
    <property type="entry name" value="Split_barrel_FMN-bd"/>
</dbReference>
<sequence>MLSGMNRETSPDVQNLEHHECWAMLRTVSVGRLAVLADGRPDIFPVNYTVDGGTLVFRTGEGTKLAGSSKGAAVALEADGVDPGTGLAWSVVAKGTADIVTGTEQIMETTQLYLFPWQAGKKDAFVRITPDSITGRRFKVTEPLTWWTQLSGAAKASPE</sequence>
<proteinExistence type="predicted"/>
<dbReference type="EMBL" id="CAQI01000044">
    <property type="protein sequence ID" value="CCQ46346.1"/>
    <property type="molecule type" value="Genomic_DNA"/>
</dbReference>
<organism evidence="1 2">
    <name type="scientific">Pseudarthrobacter siccitolerans</name>
    <dbReference type="NCBI Taxonomy" id="861266"/>
    <lineage>
        <taxon>Bacteria</taxon>
        <taxon>Bacillati</taxon>
        <taxon>Actinomycetota</taxon>
        <taxon>Actinomycetes</taxon>
        <taxon>Micrococcales</taxon>
        <taxon>Micrococcaceae</taxon>
        <taxon>Pseudarthrobacter</taxon>
    </lineage>
</organism>
<evidence type="ECO:0008006" key="3">
    <source>
        <dbReference type="Google" id="ProtNLM"/>
    </source>
</evidence>
<dbReference type="Proteomes" id="UP000035722">
    <property type="component" value="Unassembled WGS sequence"/>
</dbReference>
<dbReference type="STRING" id="861266.ARTSIC4J27_2309"/>
<accession>A0A024H3M8</accession>
<dbReference type="SUPFAM" id="SSF50475">
    <property type="entry name" value="FMN-binding split barrel"/>
    <property type="match status" value="1"/>
</dbReference>
<evidence type="ECO:0000313" key="1">
    <source>
        <dbReference type="EMBL" id="CCQ46346.1"/>
    </source>
</evidence>
<dbReference type="Gene3D" id="2.30.110.10">
    <property type="entry name" value="Electron Transport, Fmn-binding Protein, Chain A"/>
    <property type="match status" value="1"/>
</dbReference>
<dbReference type="Pfam" id="PF12900">
    <property type="entry name" value="Pyridox_ox_2"/>
    <property type="match status" value="1"/>
</dbReference>
<reference evidence="2" key="1">
    <citation type="journal article" date="2014" name="Genome Announc.">
        <title>Genome Sequence of Arthrobacter siccitolerans 4J27, a Xeroprotectant-Producing Desiccation-Tolerant Microorganism.</title>
        <authorList>
            <person name="Manzanera M."/>
            <person name="Santa-Cruz-Calvo L."/>
            <person name="Vilchez J.I."/>
            <person name="Garcia-Fontana C."/>
            <person name="Silva-Castro G.A."/>
            <person name="Calvo C."/>
            <person name="Gonzalez-Lopez J."/>
        </authorList>
    </citation>
    <scope>NUCLEOTIDE SEQUENCE [LARGE SCALE GENOMIC DNA]</scope>
    <source>
        <strain evidence="2">4J27</strain>
    </source>
</reference>
<gene>
    <name evidence="1" type="ORF">ARTSIC4J27_2309</name>
</gene>
<name>A0A024H3M8_9MICC</name>
<keyword evidence="2" id="KW-1185">Reference proteome</keyword>
<dbReference type="InterPro" id="IPR024747">
    <property type="entry name" value="Pyridox_Oxase-rel"/>
</dbReference>
<comment type="caution">
    <text evidence="1">The sequence shown here is derived from an EMBL/GenBank/DDBJ whole genome shotgun (WGS) entry which is preliminary data.</text>
</comment>
<evidence type="ECO:0000313" key="2">
    <source>
        <dbReference type="Proteomes" id="UP000035722"/>
    </source>
</evidence>
<dbReference type="AlphaFoldDB" id="A0A024H3M8"/>
<protein>
    <recommendedName>
        <fullName evidence="3">Pyridoxamine 5'-phosphate oxidase family protein</fullName>
    </recommendedName>
</protein>